<dbReference type="eggNOG" id="COG1403">
    <property type="taxonomic scope" value="Bacteria"/>
</dbReference>
<dbReference type="AlphaFoldDB" id="W5XXL6"/>
<evidence type="ECO:0000313" key="2">
    <source>
        <dbReference type="EMBL" id="AHI21775.1"/>
    </source>
</evidence>
<dbReference type="STRING" id="1224164.B843_01915"/>
<dbReference type="CDD" id="cd00085">
    <property type="entry name" value="HNHc"/>
    <property type="match status" value="1"/>
</dbReference>
<evidence type="ECO:0000313" key="3">
    <source>
        <dbReference type="EMBL" id="AHI21786.1"/>
    </source>
</evidence>
<dbReference type="EMBL" id="CP004353">
    <property type="protein sequence ID" value="AHI21786.1"/>
    <property type="molecule type" value="Genomic_DNA"/>
</dbReference>
<dbReference type="GO" id="GO:0008270">
    <property type="term" value="F:zinc ion binding"/>
    <property type="evidence" value="ECO:0007669"/>
    <property type="project" value="InterPro"/>
</dbReference>
<dbReference type="SMART" id="SM00507">
    <property type="entry name" value="HNHc"/>
    <property type="match status" value="1"/>
</dbReference>
<feature type="domain" description="HNH nuclease" evidence="1">
    <location>
        <begin position="238"/>
        <end position="291"/>
    </location>
</feature>
<evidence type="ECO:0000259" key="1">
    <source>
        <dbReference type="SMART" id="SM00507"/>
    </source>
</evidence>
<sequence length="318" mass="34509">MDPIDAFAAAFTYPVALLRAVTGASVASLTARGIPATYARELTDLAPIYTRGHLAAALEENGHGLATIQVIEKLARRLPTGARHTFRLTLARMVGDVDHIHAAGRALLPATPPPKTGARITRRKNQVWSVTFTGPAATIAQLYDPFKHTRDPATALRDTITRGGVSTVLRPIVVIPLDHTTKVLDGTKDETTFCCSDGVIRTSTQIANMELDETWGFALTHPVAGPVDLVRTQRFANTKQRILATVDNPTCAWDGCTTPADECQIHHLVAWHHGGHTTSSNLATCCNYHNGVNDDNPNAPPRYGHLTRQNGKVTRVYH</sequence>
<protein>
    <recommendedName>
        <fullName evidence="1">HNH nuclease domain-containing protein</fullName>
    </recommendedName>
</protein>
<reference evidence="3 4" key="1">
    <citation type="submission" date="2013-02" db="EMBL/GenBank/DDBJ databases">
        <title>The complete genome sequence of Corynebacterium vitaeruminis DSM 20294.</title>
        <authorList>
            <person name="Ruckert C."/>
            <person name="Albersmeier A."/>
            <person name="Kalinowski J."/>
        </authorList>
    </citation>
    <scope>NUCLEOTIDE SEQUENCE [LARGE SCALE GENOMIC DNA]</scope>
    <source>
        <strain evidence="4">ATCC 10234</strain>
        <strain evidence="3">DSM 20294</strain>
    </source>
</reference>
<dbReference type="EMBL" id="CP004353">
    <property type="protein sequence ID" value="AHI21775.1"/>
    <property type="molecule type" value="Genomic_DNA"/>
</dbReference>
<dbReference type="InterPro" id="IPR003615">
    <property type="entry name" value="HNH_nuc"/>
</dbReference>
<accession>W5XXL6</accession>
<dbReference type="Gene3D" id="1.10.30.50">
    <property type="match status" value="1"/>
</dbReference>
<dbReference type="Pfam" id="PF01844">
    <property type="entry name" value="HNH"/>
    <property type="match status" value="1"/>
</dbReference>
<proteinExistence type="predicted"/>
<dbReference type="PATRIC" id="fig|1224164.3.peg.373"/>
<organism evidence="3 4">
    <name type="scientific">Corynebacterium vitaeruminis DSM 20294</name>
    <dbReference type="NCBI Taxonomy" id="1224164"/>
    <lineage>
        <taxon>Bacteria</taxon>
        <taxon>Bacillati</taxon>
        <taxon>Actinomycetota</taxon>
        <taxon>Actinomycetes</taxon>
        <taxon>Mycobacteriales</taxon>
        <taxon>Corynebacteriaceae</taxon>
        <taxon>Corynebacterium</taxon>
    </lineage>
</organism>
<dbReference type="RefSeq" id="WP_025251839.1">
    <property type="nucleotide sequence ID" value="NZ_CP004353.1"/>
</dbReference>
<dbReference type="KEGG" id="cvt:B843_01915"/>
<dbReference type="InterPro" id="IPR002711">
    <property type="entry name" value="HNH"/>
</dbReference>
<name>W5XXL6_9CORY</name>
<dbReference type="KEGG" id="cvt:B843_01970"/>
<dbReference type="GO" id="GO:0004519">
    <property type="term" value="F:endonuclease activity"/>
    <property type="evidence" value="ECO:0007669"/>
    <property type="project" value="InterPro"/>
</dbReference>
<dbReference type="GO" id="GO:0003676">
    <property type="term" value="F:nucleic acid binding"/>
    <property type="evidence" value="ECO:0007669"/>
    <property type="project" value="InterPro"/>
</dbReference>
<dbReference type="HOGENOM" id="CLU_051470_0_0_11"/>
<evidence type="ECO:0000313" key="4">
    <source>
        <dbReference type="Proteomes" id="UP000019222"/>
    </source>
</evidence>
<dbReference type="Proteomes" id="UP000019222">
    <property type="component" value="Chromosome"/>
</dbReference>
<keyword evidence="4" id="KW-1185">Reference proteome</keyword>
<gene>
    <name evidence="2" type="ORF">B843_01915</name>
    <name evidence="3" type="ORF">B843_01970</name>
</gene>